<dbReference type="HOGENOM" id="CLU_2014194_0_0_0"/>
<accession>B9KY41</accession>
<proteinExistence type="predicted"/>
<protein>
    <submittedName>
        <fullName evidence="1">Uncharacterized protein</fullName>
    </submittedName>
</protein>
<dbReference type="STRING" id="309801.trd_0383"/>
<dbReference type="KEGG" id="tro:trd_0383"/>
<keyword evidence="2" id="KW-1185">Reference proteome</keyword>
<dbReference type="AlphaFoldDB" id="B9KY41"/>
<organism evidence="1 2">
    <name type="scientific">Thermomicrobium roseum (strain ATCC 27502 / DSM 5159 / P-2)</name>
    <dbReference type="NCBI Taxonomy" id="309801"/>
    <lineage>
        <taxon>Bacteria</taxon>
        <taxon>Pseudomonadati</taxon>
        <taxon>Thermomicrobiota</taxon>
        <taxon>Thermomicrobia</taxon>
        <taxon>Thermomicrobiales</taxon>
        <taxon>Thermomicrobiaceae</taxon>
        <taxon>Thermomicrobium</taxon>
    </lineage>
</organism>
<sequence>MDEKQRDDAETATAREQLTVEMTRTTFQRRVATRASPDAVLERAIAYFTARGYRAGRTGRPNQVYVIGKREGVLPRVTAEILVQPNVGRGRATLVTVSGFGPQLREHLAAFVEELRRERRSTN</sequence>
<evidence type="ECO:0000313" key="1">
    <source>
        <dbReference type="EMBL" id="ACM05666.1"/>
    </source>
</evidence>
<dbReference type="RefSeq" id="WP_012641791.1">
    <property type="nucleotide sequence ID" value="NC_011959.1"/>
</dbReference>
<dbReference type="EMBL" id="CP001275">
    <property type="protein sequence ID" value="ACM05666.1"/>
    <property type="molecule type" value="Genomic_DNA"/>
</dbReference>
<evidence type="ECO:0000313" key="2">
    <source>
        <dbReference type="Proteomes" id="UP000000447"/>
    </source>
</evidence>
<dbReference type="OrthoDB" id="164239at2"/>
<dbReference type="Proteomes" id="UP000000447">
    <property type="component" value="Chromosome"/>
</dbReference>
<name>B9KY41_THERP</name>
<reference evidence="1 2" key="1">
    <citation type="journal article" date="2009" name="PLoS ONE">
        <title>Complete genome sequence of the aerobic CO-oxidizing thermophile Thermomicrobium roseum.</title>
        <authorList>
            <person name="Wu D."/>
            <person name="Raymond J."/>
            <person name="Wu M."/>
            <person name="Chatterji S."/>
            <person name="Ren Q."/>
            <person name="Graham J.E."/>
            <person name="Bryant D.A."/>
            <person name="Robb F."/>
            <person name="Colman A."/>
            <person name="Tallon L.J."/>
            <person name="Badger J.H."/>
            <person name="Madupu R."/>
            <person name="Ward N.L."/>
            <person name="Eisen J.A."/>
        </authorList>
    </citation>
    <scope>NUCLEOTIDE SEQUENCE [LARGE SCALE GENOMIC DNA]</scope>
    <source>
        <strain evidence="2">ATCC 27502 / DSM 5159 / P-2</strain>
    </source>
</reference>
<gene>
    <name evidence="1" type="ordered locus">trd_0383</name>
</gene>
<dbReference type="eggNOG" id="ENOG5030TCF">
    <property type="taxonomic scope" value="Bacteria"/>
</dbReference>